<feature type="transmembrane region" description="Helical" evidence="1">
    <location>
        <begin position="12"/>
        <end position="30"/>
    </location>
</feature>
<feature type="transmembrane region" description="Helical" evidence="1">
    <location>
        <begin position="338"/>
        <end position="355"/>
    </location>
</feature>
<accession>A0A1I5PPV4</accession>
<reference evidence="3" key="1">
    <citation type="submission" date="2016-10" db="EMBL/GenBank/DDBJ databases">
        <authorList>
            <person name="Varghese N."/>
            <person name="Submissions S."/>
        </authorList>
    </citation>
    <scope>NUCLEOTIDE SEQUENCE [LARGE SCALE GENOMIC DNA]</scope>
    <source>
        <strain evidence="3">P18</strain>
    </source>
</reference>
<keyword evidence="1" id="KW-1133">Transmembrane helix</keyword>
<feature type="transmembrane region" description="Helical" evidence="1">
    <location>
        <begin position="310"/>
        <end position="331"/>
    </location>
</feature>
<evidence type="ECO:0000313" key="3">
    <source>
        <dbReference type="Proteomes" id="UP000182624"/>
    </source>
</evidence>
<feature type="transmembrane region" description="Helical" evidence="1">
    <location>
        <begin position="233"/>
        <end position="257"/>
    </location>
</feature>
<gene>
    <name evidence="2" type="ORF">SAMN04487928_10194</name>
</gene>
<dbReference type="Proteomes" id="UP000182624">
    <property type="component" value="Unassembled WGS sequence"/>
</dbReference>
<proteinExistence type="predicted"/>
<evidence type="ECO:0000256" key="1">
    <source>
        <dbReference type="SAM" id="Phobius"/>
    </source>
</evidence>
<name>A0A1I5PPV4_9FIRM</name>
<sequence length="390" mass="45175">MCIKNKDLQNKIVNTIFYIALTIELIIMIVEKSDLSFSLESYVFRVTFVLSLLCVIIMTHSISEWVLLIMIWSFTFYCYKTTGNNDLLRIAIFVMAARDIDLEKTMRYILIFTSFGFAIISFLSLLGILGSIFVIDDYGHGNPNELRYVLGFGHPNTLFSSIYSILLLWVWNYGKKAKWWHFAIITLFMIIICFITSSRTSIIISLLTIVLTVIARFLPNIAKKDISYITAGFISPILCVIFSMYSAGISHIIPYLWEKDWRSILDSSLTNRIKDLYYSNDRHSGAIETWELFSNRTSTEYFDMGWVRMFYWYGIIPTTFIIIAIIFLLYLCSKEKDIWTTILVISLGTYTTIEATYVSSYIGRNFMLIILGAYIGKWLKGNCISNYHSE</sequence>
<organism evidence="2 3">
    <name type="scientific">Butyrivibrio proteoclasticus</name>
    <dbReference type="NCBI Taxonomy" id="43305"/>
    <lineage>
        <taxon>Bacteria</taxon>
        <taxon>Bacillati</taxon>
        <taxon>Bacillota</taxon>
        <taxon>Clostridia</taxon>
        <taxon>Lachnospirales</taxon>
        <taxon>Lachnospiraceae</taxon>
        <taxon>Butyrivibrio</taxon>
    </lineage>
</organism>
<feature type="transmembrane region" description="Helical" evidence="1">
    <location>
        <begin position="179"/>
        <end position="197"/>
    </location>
</feature>
<feature type="transmembrane region" description="Helical" evidence="1">
    <location>
        <begin position="50"/>
        <end position="79"/>
    </location>
</feature>
<feature type="transmembrane region" description="Helical" evidence="1">
    <location>
        <begin position="155"/>
        <end position="172"/>
    </location>
</feature>
<evidence type="ECO:0000313" key="2">
    <source>
        <dbReference type="EMBL" id="SFP36049.1"/>
    </source>
</evidence>
<keyword evidence="1" id="KW-0472">Membrane</keyword>
<feature type="transmembrane region" description="Helical" evidence="1">
    <location>
        <begin position="203"/>
        <end position="221"/>
    </location>
</feature>
<dbReference type="EMBL" id="FOXO01000001">
    <property type="protein sequence ID" value="SFP36049.1"/>
    <property type="molecule type" value="Genomic_DNA"/>
</dbReference>
<keyword evidence="3" id="KW-1185">Reference proteome</keyword>
<keyword evidence="1" id="KW-0812">Transmembrane</keyword>
<dbReference type="AlphaFoldDB" id="A0A1I5PPV4"/>
<protein>
    <submittedName>
        <fullName evidence="2">Uncharacterized protein</fullName>
    </submittedName>
</protein>
<feature type="transmembrane region" description="Helical" evidence="1">
    <location>
        <begin position="108"/>
        <end position="135"/>
    </location>
</feature>